<dbReference type="PANTHER" id="PTHR43081:SF1">
    <property type="entry name" value="ADENYLATE CYCLASE, TERMINAL-DIFFERENTIATION SPECIFIC"/>
    <property type="match status" value="1"/>
</dbReference>
<dbReference type="OrthoDB" id="7374210at2"/>
<evidence type="ECO:0000256" key="2">
    <source>
        <dbReference type="SAM" id="Phobius"/>
    </source>
</evidence>
<feature type="compositionally biased region" description="Gly residues" evidence="1">
    <location>
        <begin position="80"/>
        <end position="92"/>
    </location>
</feature>
<dbReference type="EMBL" id="AP007255">
    <property type="protein sequence ID" value="BAE51843.1"/>
    <property type="molecule type" value="Genomic_DNA"/>
</dbReference>
<feature type="transmembrane region" description="Helical" evidence="2">
    <location>
        <begin position="170"/>
        <end position="191"/>
    </location>
</feature>
<dbReference type="SUPFAM" id="SSF55073">
    <property type="entry name" value="Nucleotide cyclase"/>
    <property type="match status" value="1"/>
</dbReference>
<feature type="compositionally biased region" description="Pro residues" evidence="1">
    <location>
        <begin position="251"/>
        <end position="268"/>
    </location>
</feature>
<name>Q2W2T2_PARM1</name>
<dbReference type="Gene3D" id="3.30.70.1230">
    <property type="entry name" value="Nucleotide cyclase"/>
    <property type="match status" value="1"/>
</dbReference>
<feature type="region of interest" description="Disordered" evidence="1">
    <location>
        <begin position="237"/>
        <end position="272"/>
    </location>
</feature>
<dbReference type="KEGG" id="mag:amb3039"/>
<dbReference type="InterPro" id="IPR001054">
    <property type="entry name" value="A/G_cyclase"/>
</dbReference>
<keyword evidence="2" id="KW-0812">Transmembrane</keyword>
<dbReference type="HOGENOM" id="CLU_467559_0_0_5"/>
<protein>
    <recommendedName>
        <fullName evidence="3">Guanylate cyclase domain-containing protein</fullName>
    </recommendedName>
</protein>
<dbReference type="SMART" id="SM00044">
    <property type="entry name" value="CYCc"/>
    <property type="match status" value="1"/>
</dbReference>
<evidence type="ECO:0000256" key="1">
    <source>
        <dbReference type="SAM" id="MobiDB-lite"/>
    </source>
</evidence>
<dbReference type="Proteomes" id="UP000007058">
    <property type="component" value="Chromosome"/>
</dbReference>
<gene>
    <name evidence="4" type="ordered locus">amb3039</name>
</gene>
<keyword evidence="2" id="KW-0472">Membrane</keyword>
<dbReference type="AlphaFoldDB" id="Q2W2T2"/>
<dbReference type="Pfam" id="PF00211">
    <property type="entry name" value="Guanylate_cyc"/>
    <property type="match status" value="1"/>
</dbReference>
<feature type="transmembrane region" description="Helical" evidence="2">
    <location>
        <begin position="135"/>
        <end position="158"/>
    </location>
</feature>
<dbReference type="GO" id="GO:0004016">
    <property type="term" value="F:adenylate cyclase activity"/>
    <property type="evidence" value="ECO:0007669"/>
    <property type="project" value="UniProtKB-ARBA"/>
</dbReference>
<dbReference type="STRING" id="342108.amb3039"/>
<organism evidence="4 5">
    <name type="scientific">Paramagnetospirillum magneticum (strain ATCC 700264 / AMB-1)</name>
    <name type="common">Magnetospirillum magneticum</name>
    <dbReference type="NCBI Taxonomy" id="342108"/>
    <lineage>
        <taxon>Bacteria</taxon>
        <taxon>Pseudomonadati</taxon>
        <taxon>Pseudomonadota</taxon>
        <taxon>Alphaproteobacteria</taxon>
        <taxon>Rhodospirillales</taxon>
        <taxon>Magnetospirillaceae</taxon>
        <taxon>Paramagnetospirillum</taxon>
    </lineage>
</organism>
<dbReference type="GO" id="GO:0009190">
    <property type="term" value="P:cyclic nucleotide biosynthetic process"/>
    <property type="evidence" value="ECO:0007669"/>
    <property type="project" value="InterPro"/>
</dbReference>
<feature type="region of interest" description="Disordered" evidence="1">
    <location>
        <begin position="77"/>
        <end position="103"/>
    </location>
</feature>
<feature type="compositionally biased region" description="Acidic residues" evidence="1">
    <location>
        <begin position="240"/>
        <end position="250"/>
    </location>
</feature>
<dbReference type="PROSITE" id="PS50125">
    <property type="entry name" value="GUANYLATE_CYCLASE_2"/>
    <property type="match status" value="1"/>
</dbReference>
<proteinExistence type="predicted"/>
<evidence type="ECO:0000313" key="5">
    <source>
        <dbReference type="Proteomes" id="UP000007058"/>
    </source>
</evidence>
<keyword evidence="2" id="KW-1133">Transmembrane helix</keyword>
<dbReference type="CDD" id="cd07302">
    <property type="entry name" value="CHD"/>
    <property type="match status" value="1"/>
</dbReference>
<dbReference type="InterPro" id="IPR029787">
    <property type="entry name" value="Nucleotide_cyclase"/>
</dbReference>
<evidence type="ECO:0000259" key="3">
    <source>
        <dbReference type="PROSITE" id="PS50125"/>
    </source>
</evidence>
<dbReference type="GO" id="GO:0035556">
    <property type="term" value="P:intracellular signal transduction"/>
    <property type="evidence" value="ECO:0007669"/>
    <property type="project" value="InterPro"/>
</dbReference>
<keyword evidence="5" id="KW-1185">Reference proteome</keyword>
<evidence type="ECO:0000313" key="4">
    <source>
        <dbReference type="EMBL" id="BAE51843.1"/>
    </source>
</evidence>
<accession>Q2W2T2</accession>
<dbReference type="InterPro" id="IPR050697">
    <property type="entry name" value="Adenylyl/Guanylyl_Cyclase_3/4"/>
</dbReference>
<reference evidence="4 5" key="1">
    <citation type="journal article" date="2005" name="DNA Res.">
        <title>Complete genome sequence of the facultative anaerobic magnetotactic bacterium Magnetospirillum sp. strain AMB-1.</title>
        <authorList>
            <person name="Matsunaga T."/>
            <person name="Okamura Y."/>
            <person name="Fukuda Y."/>
            <person name="Wahyudi A.T."/>
            <person name="Murase Y."/>
            <person name="Takeyama H."/>
        </authorList>
    </citation>
    <scope>NUCLEOTIDE SEQUENCE [LARGE SCALE GENOMIC DNA]</scope>
    <source>
        <strain evidence="5">ATCC 700264 / AMB-1</strain>
    </source>
</reference>
<sequence length="583" mass="62734">MIIVHFEVYVMEGRGWMLHARFPRLERDEAVREAKELESTLGVRTKVLRETYNTDSNVFDEVEVYLSGHNIQPRKSVAAVGGGGGGGTGGKGGGKDSGKGGAAKAGAARKAAGSARARANGPEIGAGAAILRLTVILLVAAGVGLGVLRLVPSAIVILYDFGFRITPDEYGQMLIIVFGLVFLMTAVPLGLRFMPRNANIQFNNARAAAPPPRPQPSEAVKKSLNKLAKKAEAEMIPETWGDDPEPEPEPEPPPPPEETPPPQPPPVEEPSAAAAAVDAIPATPAFETTRKVTDRFVDKSMQVVRQVAPSTDKYTTFGLNLFMAGAVQAIARTQKLDSAGQRKLLKTIIEKLGTPGDLAAAFYDKVPEYMGEQRYARMFESGKSAMESWAEGDEGTPMIKLQTSLKDWNKPATEKKQPSLMTVMFTDMVGSTDLTQARGDQAAQEIVRKHNAIVRTALTQFAGREVKHTGDGIMASFASAANAVEATVQIQRQVTAHNEKQPNLPLHLRIGLNAGEPIQEEDDLFGSTVQLAARVCAATDSDQTLCTQVVKDLAGGTGAFTDGGMHALKGFRDKFQLWEVLWR</sequence>
<dbReference type="PANTHER" id="PTHR43081">
    <property type="entry name" value="ADENYLATE CYCLASE, TERMINAL-DIFFERENTIATION SPECIFIC-RELATED"/>
    <property type="match status" value="1"/>
</dbReference>
<feature type="domain" description="Guanylate cyclase" evidence="3">
    <location>
        <begin position="422"/>
        <end position="536"/>
    </location>
</feature>